<evidence type="ECO:0000256" key="1">
    <source>
        <dbReference type="SAM" id="Phobius"/>
    </source>
</evidence>
<keyword evidence="1" id="KW-0472">Membrane</keyword>
<dbReference type="EnsemblPlants" id="Solyc11g069200.1.1">
    <property type="protein sequence ID" value="Solyc11g069200.1.1"/>
    <property type="gene ID" value="Solyc11g069200.1"/>
</dbReference>
<name>K4DA76_SOLLC</name>
<dbReference type="AlphaFoldDB" id="K4DA76"/>
<keyword evidence="1" id="KW-0812">Transmembrane</keyword>
<protein>
    <submittedName>
        <fullName evidence="2">Uncharacterized protein</fullName>
    </submittedName>
</protein>
<proteinExistence type="predicted"/>
<dbReference type="HOGENOM" id="CLU_3017926_0_0_1"/>
<dbReference type="InParanoid" id="K4DA76"/>
<keyword evidence="3" id="KW-1185">Reference proteome</keyword>
<dbReference type="PaxDb" id="4081-Solyc11g069200.1.1"/>
<sequence>MSIYFYRLKLESLLVKKKMSMNSHDSFFYLLIYCYISIIPAQLVLTFLLICFGYNN</sequence>
<keyword evidence="1" id="KW-1133">Transmembrane helix</keyword>
<feature type="transmembrane region" description="Helical" evidence="1">
    <location>
        <begin position="27"/>
        <end position="55"/>
    </location>
</feature>
<accession>K4DA76</accession>
<dbReference type="Gramene" id="Solyc11g069200.1.1">
    <property type="protein sequence ID" value="Solyc11g069200.1.1"/>
    <property type="gene ID" value="Solyc11g069200.1"/>
</dbReference>
<dbReference type="Proteomes" id="UP000004994">
    <property type="component" value="Chromosome 11"/>
</dbReference>
<reference evidence="2" key="1">
    <citation type="journal article" date="2012" name="Nature">
        <title>The tomato genome sequence provides insights into fleshy fruit evolution.</title>
        <authorList>
            <consortium name="Tomato Genome Consortium"/>
        </authorList>
    </citation>
    <scope>NUCLEOTIDE SEQUENCE [LARGE SCALE GENOMIC DNA]</scope>
    <source>
        <strain evidence="2">cv. Heinz 1706</strain>
    </source>
</reference>
<evidence type="ECO:0000313" key="3">
    <source>
        <dbReference type="Proteomes" id="UP000004994"/>
    </source>
</evidence>
<reference evidence="2" key="2">
    <citation type="submission" date="2015-06" db="UniProtKB">
        <authorList>
            <consortium name="EnsemblPlants"/>
        </authorList>
    </citation>
    <scope>IDENTIFICATION</scope>
    <source>
        <strain evidence="2">cv. Heinz 1706</strain>
    </source>
</reference>
<evidence type="ECO:0000313" key="2">
    <source>
        <dbReference type="EnsemblPlants" id="Solyc11g069200.1.1"/>
    </source>
</evidence>
<organism evidence="2">
    <name type="scientific">Solanum lycopersicum</name>
    <name type="common">Tomato</name>
    <name type="synonym">Lycopersicon esculentum</name>
    <dbReference type="NCBI Taxonomy" id="4081"/>
    <lineage>
        <taxon>Eukaryota</taxon>
        <taxon>Viridiplantae</taxon>
        <taxon>Streptophyta</taxon>
        <taxon>Embryophyta</taxon>
        <taxon>Tracheophyta</taxon>
        <taxon>Spermatophyta</taxon>
        <taxon>Magnoliopsida</taxon>
        <taxon>eudicotyledons</taxon>
        <taxon>Gunneridae</taxon>
        <taxon>Pentapetalae</taxon>
        <taxon>asterids</taxon>
        <taxon>lamiids</taxon>
        <taxon>Solanales</taxon>
        <taxon>Solanaceae</taxon>
        <taxon>Solanoideae</taxon>
        <taxon>Solaneae</taxon>
        <taxon>Solanum</taxon>
        <taxon>Solanum subgen. Lycopersicon</taxon>
    </lineage>
</organism>